<gene>
    <name evidence="2" type="ORF">C4D60_Mb08t23040</name>
</gene>
<dbReference type="EMBL" id="PYDT01000002">
    <property type="protein sequence ID" value="THU70249.1"/>
    <property type="molecule type" value="Genomic_DNA"/>
</dbReference>
<evidence type="ECO:0000313" key="2">
    <source>
        <dbReference type="EMBL" id="THU70249.1"/>
    </source>
</evidence>
<feature type="compositionally biased region" description="Polar residues" evidence="1">
    <location>
        <begin position="169"/>
        <end position="184"/>
    </location>
</feature>
<sequence length="190" mass="20149">MGVHTTCAATAALSPATALATAEAVVSETPNWMVAVPTGGHVEGAGGDGAGEGRGEATVKAKEALPAEDGGRGGAGGGWRGVTDLEAGFEDDRRVESGGDGGEEGSAKDEEARLVQHLPIDFSRQVELRHLLPLRLCRSRRHLRVLRRRRLKLWPRTYVYNLSSISTTNTKQKESNPNLVQSSLKGRGLG</sequence>
<organism evidence="2 3">
    <name type="scientific">Musa balbisiana</name>
    <name type="common">Banana</name>
    <dbReference type="NCBI Taxonomy" id="52838"/>
    <lineage>
        <taxon>Eukaryota</taxon>
        <taxon>Viridiplantae</taxon>
        <taxon>Streptophyta</taxon>
        <taxon>Embryophyta</taxon>
        <taxon>Tracheophyta</taxon>
        <taxon>Spermatophyta</taxon>
        <taxon>Magnoliopsida</taxon>
        <taxon>Liliopsida</taxon>
        <taxon>Zingiberales</taxon>
        <taxon>Musaceae</taxon>
        <taxon>Musa</taxon>
    </lineage>
</organism>
<evidence type="ECO:0000313" key="3">
    <source>
        <dbReference type="Proteomes" id="UP000317650"/>
    </source>
</evidence>
<name>A0A4S8K5V2_MUSBA</name>
<evidence type="ECO:0000256" key="1">
    <source>
        <dbReference type="SAM" id="MobiDB-lite"/>
    </source>
</evidence>
<protein>
    <submittedName>
        <fullName evidence="2">Uncharacterized protein</fullName>
    </submittedName>
</protein>
<feature type="compositionally biased region" description="Gly residues" evidence="1">
    <location>
        <begin position="41"/>
        <end position="50"/>
    </location>
</feature>
<feature type="region of interest" description="Disordered" evidence="1">
    <location>
        <begin position="87"/>
        <end position="110"/>
    </location>
</feature>
<dbReference type="Proteomes" id="UP000317650">
    <property type="component" value="Chromosome 8"/>
</dbReference>
<dbReference type="AlphaFoldDB" id="A0A4S8K5V2"/>
<accession>A0A4S8K5V2</accession>
<proteinExistence type="predicted"/>
<feature type="region of interest" description="Disordered" evidence="1">
    <location>
        <begin position="39"/>
        <end position="58"/>
    </location>
</feature>
<comment type="caution">
    <text evidence="2">The sequence shown here is derived from an EMBL/GenBank/DDBJ whole genome shotgun (WGS) entry which is preliminary data.</text>
</comment>
<reference evidence="2 3" key="1">
    <citation type="journal article" date="2019" name="Nat. Plants">
        <title>Genome sequencing of Musa balbisiana reveals subgenome evolution and function divergence in polyploid bananas.</title>
        <authorList>
            <person name="Yao X."/>
        </authorList>
    </citation>
    <scope>NUCLEOTIDE SEQUENCE [LARGE SCALE GENOMIC DNA]</scope>
    <source>
        <strain evidence="3">cv. DH-PKW</strain>
        <tissue evidence="2">Leaves</tissue>
    </source>
</reference>
<keyword evidence="3" id="KW-1185">Reference proteome</keyword>
<feature type="region of interest" description="Disordered" evidence="1">
    <location>
        <begin position="169"/>
        <end position="190"/>
    </location>
</feature>